<evidence type="ECO:0000256" key="1">
    <source>
        <dbReference type="SAM" id="MobiDB-lite"/>
    </source>
</evidence>
<reference evidence="3 4" key="1">
    <citation type="journal article" date="2018" name="J. Microbiol.">
        <title>Bacillus spongiae sp. nov., isolated from sponge of Jeju Island.</title>
        <authorList>
            <person name="Lee G.E."/>
            <person name="Im W.T."/>
            <person name="Park J.S."/>
        </authorList>
    </citation>
    <scope>NUCLEOTIDE SEQUENCE [LARGE SCALE GENOMIC DNA]</scope>
    <source>
        <strain evidence="3 4">135PIL107-10</strain>
    </source>
</reference>
<dbReference type="Pfam" id="PF10646">
    <property type="entry name" value="Germane"/>
    <property type="match status" value="2"/>
</dbReference>
<feature type="domain" description="GerMN" evidence="2">
    <location>
        <begin position="97"/>
        <end position="188"/>
    </location>
</feature>
<dbReference type="SMART" id="SM00909">
    <property type="entry name" value="Germane"/>
    <property type="match status" value="2"/>
</dbReference>
<organism evidence="3 4">
    <name type="scientific">Bacillus spongiae</name>
    <dbReference type="NCBI Taxonomy" id="2683610"/>
    <lineage>
        <taxon>Bacteria</taxon>
        <taxon>Bacillati</taxon>
        <taxon>Bacillota</taxon>
        <taxon>Bacilli</taxon>
        <taxon>Bacillales</taxon>
        <taxon>Bacillaceae</taxon>
        <taxon>Bacillus</taxon>
    </lineage>
</organism>
<feature type="region of interest" description="Disordered" evidence="1">
    <location>
        <begin position="29"/>
        <end position="67"/>
    </location>
</feature>
<gene>
    <name evidence="3" type="ORF">WAK64_00825</name>
</gene>
<protein>
    <submittedName>
        <fullName evidence="3">GerMN domain-containing protein</fullName>
    </submittedName>
</protein>
<name>A0ABU8H8S9_9BACI</name>
<proteinExistence type="predicted"/>
<accession>A0ABU8H8S9</accession>
<feature type="compositionally biased region" description="Acidic residues" evidence="1">
    <location>
        <begin position="36"/>
        <end position="58"/>
    </location>
</feature>
<evidence type="ECO:0000259" key="2">
    <source>
        <dbReference type="SMART" id="SM00909"/>
    </source>
</evidence>
<dbReference type="EMBL" id="JBBAXC010000001">
    <property type="protein sequence ID" value="MEI5905608.1"/>
    <property type="molecule type" value="Genomic_DNA"/>
</dbReference>
<evidence type="ECO:0000313" key="4">
    <source>
        <dbReference type="Proteomes" id="UP001312865"/>
    </source>
</evidence>
<dbReference type="InterPro" id="IPR019606">
    <property type="entry name" value="GerMN"/>
</dbReference>
<dbReference type="RefSeq" id="WP_336585024.1">
    <property type="nucleotide sequence ID" value="NZ_JBBAXC010000001.1"/>
</dbReference>
<dbReference type="Proteomes" id="UP001312865">
    <property type="component" value="Unassembled WGS sequence"/>
</dbReference>
<evidence type="ECO:0000313" key="3">
    <source>
        <dbReference type="EMBL" id="MEI5905608.1"/>
    </source>
</evidence>
<keyword evidence="4" id="KW-1185">Reference proteome</keyword>
<sequence length="359" mass="39555">MSKRFKATMVFVLTLTLYLSGCGLFGEDEKKKLDPPEEVSQLEEGESVETSDSTDDDSVTSSMDESSEKVMTELYLIDENGYVVSQTLPLPKTESVAKQAVEHLVTNGPVSNILPNGFRAVLPADTTVDVNIKTEDKMAVVDFSTEFGNYEAEDEEKILQAVTWTLTQFENVEKVEFRVNGYPLTEMPVNGTKISPDGLSRSMGINIDPEGVIDISNSRQLTVYYLAQNEGSMYYVPVTKRVSNIEGSNINAVVAELIKGPSYSSNLVSEFFPDVELLDTPTVKDGEVTLNFNEAIYGSFEEKMISTELLNSLVLSLTEQTNIKKVSVLVNGEGEIVNEQGESLSEPVTRPEKVNTVSF</sequence>
<feature type="region of interest" description="Disordered" evidence="1">
    <location>
        <begin position="340"/>
        <end position="359"/>
    </location>
</feature>
<feature type="domain" description="GerMN" evidence="2">
    <location>
        <begin position="250"/>
        <end position="339"/>
    </location>
</feature>
<comment type="caution">
    <text evidence="3">The sequence shown here is derived from an EMBL/GenBank/DDBJ whole genome shotgun (WGS) entry which is preliminary data.</text>
</comment>